<dbReference type="OrthoDB" id="3199698at2759"/>
<reference evidence="1" key="1">
    <citation type="submission" date="2022-07" db="EMBL/GenBank/DDBJ databases">
        <title>The genome of Lyophyllum shimeji provides insight into the initial evolution of ectomycorrhizal fungal genome.</title>
        <authorList>
            <person name="Kobayashi Y."/>
            <person name="Shibata T."/>
            <person name="Hirakawa H."/>
            <person name="Shigenobu S."/>
            <person name="Nishiyama T."/>
            <person name="Yamada A."/>
            <person name="Hasebe M."/>
            <person name="Kawaguchi M."/>
        </authorList>
    </citation>
    <scope>NUCLEOTIDE SEQUENCE</scope>
    <source>
        <strain evidence="1">AT787</strain>
    </source>
</reference>
<dbReference type="Pfam" id="PF18759">
    <property type="entry name" value="Plavaka"/>
    <property type="match status" value="1"/>
</dbReference>
<protein>
    <submittedName>
        <fullName evidence="1">Uncharacterized protein</fullName>
    </submittedName>
</protein>
<name>A0A9P3PYB4_LYOSH</name>
<dbReference type="Proteomes" id="UP001063166">
    <property type="component" value="Unassembled WGS sequence"/>
</dbReference>
<organism evidence="1 2">
    <name type="scientific">Lyophyllum shimeji</name>
    <name type="common">Hon-shimeji</name>
    <name type="synonym">Tricholoma shimeji</name>
    <dbReference type="NCBI Taxonomy" id="47721"/>
    <lineage>
        <taxon>Eukaryota</taxon>
        <taxon>Fungi</taxon>
        <taxon>Dikarya</taxon>
        <taxon>Basidiomycota</taxon>
        <taxon>Agaricomycotina</taxon>
        <taxon>Agaricomycetes</taxon>
        <taxon>Agaricomycetidae</taxon>
        <taxon>Agaricales</taxon>
        <taxon>Tricholomatineae</taxon>
        <taxon>Lyophyllaceae</taxon>
        <taxon>Lyophyllum</taxon>
    </lineage>
</organism>
<comment type="caution">
    <text evidence="1">The sequence shown here is derived from an EMBL/GenBank/DDBJ whole genome shotgun (WGS) entry which is preliminary data.</text>
</comment>
<evidence type="ECO:0000313" key="2">
    <source>
        <dbReference type="Proteomes" id="UP001063166"/>
    </source>
</evidence>
<proteinExistence type="predicted"/>
<dbReference type="AlphaFoldDB" id="A0A9P3PYB4"/>
<gene>
    <name evidence="1" type="ORF">LshimejAT787_1500020</name>
</gene>
<evidence type="ECO:0000313" key="1">
    <source>
        <dbReference type="EMBL" id="GLB43818.1"/>
    </source>
</evidence>
<sequence>MAALDMKTLWEEYGIVSDLMPFTYSFPFADIYELIDLLHQIIKGTFKDHFVMWVEDYINLSHPAAEAKKILADIDRRIAAAPPFPGVYLPAITGYVPTQIVRALSTFTEFCYLVQHDVLDDRDLQQVDEVLARYHEKRIIFEQEGIRPDGFSLPWQHLMVHYNTLIREFGVPNGLCSSITESKHIKAVKKPYRRTNRDRETALGQILVINQRQDKLAAVEIDFQSLGMLAGSLFGPLDVPFEAESSPGGDDVPPRMSSYSRVMMDLKDLLPYSFVMDNDQAIPKVPP</sequence>
<dbReference type="InterPro" id="IPR041078">
    <property type="entry name" value="Plavaka"/>
</dbReference>
<dbReference type="EMBL" id="BRPK01000015">
    <property type="protein sequence ID" value="GLB43818.1"/>
    <property type="molecule type" value="Genomic_DNA"/>
</dbReference>
<accession>A0A9P3PYB4</accession>
<keyword evidence="2" id="KW-1185">Reference proteome</keyword>